<feature type="chain" id="PRO_5031530483" evidence="2">
    <location>
        <begin position="26"/>
        <end position="584"/>
    </location>
</feature>
<sequence>MWVTIGHSSAAVLSLLLLASSGAFSTNPPPRPSGGGASFRPEHRPRRNVSPSFFFGVSTEISTMPPHENSSSSSPGGGSKRPRRTTLRSLSSLYSDDGSIISSPSPTALSAEKGGSSSSSSAAAAETPPSLPRVAVLAEEMNARADSMSPLLDSELDDAVHSLQNVFPSDSDSASSSPHGGGVDWDALRSLLSESAHLPHKEWDRTGSSATALRRILLGGNDDDDEGSSNPGGGLTDDFRAMFERVLTEGNWDGAASHASEEEHDGTNKPWAVLVTGVNGIRKTTSVYQEWFEELLTEALVRPDAPEGGGDDDQHEQQLKLKLPTGDNSFFRQLDHMIATLANEDFQRLYAYTDELAKSKTQEGKKTPPGLLDRKEGGEEEEEEDAGEEEEPPSAEVLSRYSDFKAAIFKRYRTLSEILGVLLVREAIELGSNVMIETSGRDVAMFKYVDANFPSSKYNKLALHFTIDDLSQAERSVDRRMAQELRRGIDALQSGAAAGADAREVIRANAGGPYGSEVLRGVQADSDRVWEEEVLSGKAGVGGDWYKATIAVEARTDGPWVARAVRPDGTTSGKSFDFVPPRKV</sequence>
<gene>
    <name evidence="3" type="ORF">OAUR00152_LOCUS13874</name>
</gene>
<evidence type="ECO:0000313" key="3">
    <source>
        <dbReference type="EMBL" id="CAE2236027.1"/>
    </source>
</evidence>
<feature type="region of interest" description="Disordered" evidence="1">
    <location>
        <begin position="359"/>
        <end position="397"/>
    </location>
</feature>
<feature type="compositionally biased region" description="Acidic residues" evidence="1">
    <location>
        <begin position="378"/>
        <end position="393"/>
    </location>
</feature>
<dbReference type="EMBL" id="HBKQ01020517">
    <property type="protein sequence ID" value="CAE2236027.1"/>
    <property type="molecule type" value="Transcribed_RNA"/>
</dbReference>
<evidence type="ECO:0000256" key="2">
    <source>
        <dbReference type="SAM" id="SignalP"/>
    </source>
</evidence>
<accession>A0A7S4MQ91</accession>
<organism evidence="3">
    <name type="scientific">Odontella aurita</name>
    <dbReference type="NCBI Taxonomy" id="265563"/>
    <lineage>
        <taxon>Eukaryota</taxon>
        <taxon>Sar</taxon>
        <taxon>Stramenopiles</taxon>
        <taxon>Ochrophyta</taxon>
        <taxon>Bacillariophyta</taxon>
        <taxon>Mediophyceae</taxon>
        <taxon>Biddulphiophycidae</taxon>
        <taxon>Eupodiscales</taxon>
        <taxon>Odontellaceae</taxon>
        <taxon>Odontella</taxon>
    </lineage>
</organism>
<keyword evidence="2" id="KW-0732">Signal</keyword>
<protein>
    <submittedName>
        <fullName evidence="3">Uncharacterized protein</fullName>
    </submittedName>
</protein>
<feature type="region of interest" description="Disordered" evidence="1">
    <location>
        <begin position="218"/>
        <end position="237"/>
    </location>
</feature>
<feature type="signal peptide" evidence="2">
    <location>
        <begin position="1"/>
        <end position="25"/>
    </location>
</feature>
<proteinExistence type="predicted"/>
<feature type="compositionally biased region" description="Basic and acidic residues" evidence="1">
    <location>
        <begin position="359"/>
        <end position="377"/>
    </location>
</feature>
<dbReference type="AlphaFoldDB" id="A0A7S4MQ91"/>
<evidence type="ECO:0000256" key="1">
    <source>
        <dbReference type="SAM" id="MobiDB-lite"/>
    </source>
</evidence>
<name>A0A7S4MQ91_9STRA</name>
<feature type="region of interest" description="Disordered" evidence="1">
    <location>
        <begin position="25"/>
        <end position="130"/>
    </location>
</feature>
<feature type="compositionally biased region" description="Low complexity" evidence="1">
    <location>
        <begin position="116"/>
        <end position="125"/>
    </location>
</feature>
<feature type="compositionally biased region" description="Low complexity" evidence="1">
    <location>
        <begin position="89"/>
        <end position="106"/>
    </location>
</feature>
<reference evidence="3" key="1">
    <citation type="submission" date="2021-01" db="EMBL/GenBank/DDBJ databases">
        <authorList>
            <person name="Corre E."/>
            <person name="Pelletier E."/>
            <person name="Niang G."/>
            <person name="Scheremetjew M."/>
            <person name="Finn R."/>
            <person name="Kale V."/>
            <person name="Holt S."/>
            <person name="Cochrane G."/>
            <person name="Meng A."/>
            <person name="Brown T."/>
            <person name="Cohen L."/>
        </authorList>
    </citation>
    <scope>NUCLEOTIDE SEQUENCE</scope>
    <source>
        <strain evidence="3">Isolate 1302-5</strain>
    </source>
</reference>